<dbReference type="AlphaFoldDB" id="A0A6C0P599"/>
<evidence type="ECO:0000256" key="2">
    <source>
        <dbReference type="SAM" id="Phobius"/>
    </source>
</evidence>
<organism evidence="3 4">
    <name type="scientific">Paenibacillus rhizovicinus</name>
    <dbReference type="NCBI Taxonomy" id="2704463"/>
    <lineage>
        <taxon>Bacteria</taxon>
        <taxon>Bacillati</taxon>
        <taxon>Bacillota</taxon>
        <taxon>Bacilli</taxon>
        <taxon>Bacillales</taxon>
        <taxon>Paenibacillaceae</taxon>
        <taxon>Paenibacillus</taxon>
    </lineage>
</organism>
<proteinExistence type="predicted"/>
<name>A0A6C0P599_9BACL</name>
<sequence>MNPNEPKWYGRLRRGPFQQERQPAPSHVQAIIDKVTKGRKERRMWKLSAAAVFIVVFVLITVWLLSTLDRTTSVTTSERHDVFAGIERTDIPDFATDPNIEVMREYKGNNDRWAAEYYIYRTKDDNDRQIRCYAKYIGDGPSPTGEVRYTLKSEDTIYGSATMSYGSPPEQGIYNLSFGKIADLPDRATLQLLMQSPNDTQFEWVTLNPVEQ</sequence>
<dbReference type="RefSeq" id="WP_162643722.1">
    <property type="nucleotide sequence ID" value="NZ_CP048286.1"/>
</dbReference>
<feature type="region of interest" description="Disordered" evidence="1">
    <location>
        <begin position="1"/>
        <end position="26"/>
    </location>
</feature>
<keyword evidence="2" id="KW-0812">Transmembrane</keyword>
<evidence type="ECO:0000256" key="1">
    <source>
        <dbReference type="SAM" id="MobiDB-lite"/>
    </source>
</evidence>
<reference evidence="3 4" key="1">
    <citation type="submission" date="2020-02" db="EMBL/GenBank/DDBJ databases">
        <title>Paenibacillus sp. nov., isolated from rhizosphere soil of tomato.</title>
        <authorList>
            <person name="Weon H.-Y."/>
            <person name="Lee S.A."/>
        </authorList>
    </citation>
    <scope>NUCLEOTIDE SEQUENCE [LARGE SCALE GENOMIC DNA]</scope>
    <source>
        <strain evidence="3 4">14171R-81</strain>
    </source>
</reference>
<feature type="transmembrane region" description="Helical" evidence="2">
    <location>
        <begin position="47"/>
        <end position="66"/>
    </location>
</feature>
<protein>
    <submittedName>
        <fullName evidence="3">Uncharacterized protein</fullName>
    </submittedName>
</protein>
<keyword evidence="4" id="KW-1185">Reference proteome</keyword>
<keyword evidence="2" id="KW-0472">Membrane</keyword>
<evidence type="ECO:0000313" key="3">
    <source>
        <dbReference type="EMBL" id="QHW33724.1"/>
    </source>
</evidence>
<evidence type="ECO:0000313" key="4">
    <source>
        <dbReference type="Proteomes" id="UP000479114"/>
    </source>
</evidence>
<gene>
    <name evidence="3" type="ORF">GZH47_24950</name>
</gene>
<keyword evidence="2" id="KW-1133">Transmembrane helix</keyword>
<dbReference type="KEGG" id="prz:GZH47_24950"/>
<dbReference type="Proteomes" id="UP000479114">
    <property type="component" value="Chromosome"/>
</dbReference>
<accession>A0A6C0P599</accession>
<dbReference type="EMBL" id="CP048286">
    <property type="protein sequence ID" value="QHW33724.1"/>
    <property type="molecule type" value="Genomic_DNA"/>
</dbReference>